<proteinExistence type="predicted"/>
<gene>
    <name evidence="2" type="ORF">J2S49_001743</name>
</gene>
<accession>A0ABT9ND67</accession>
<evidence type="ECO:0008006" key="4">
    <source>
        <dbReference type="Google" id="ProtNLM"/>
    </source>
</evidence>
<evidence type="ECO:0000313" key="2">
    <source>
        <dbReference type="EMBL" id="MDP9801667.1"/>
    </source>
</evidence>
<keyword evidence="1" id="KW-1133">Transmembrane helix</keyword>
<keyword evidence="3" id="KW-1185">Reference proteome</keyword>
<organism evidence="2 3">
    <name type="scientific">Arcanobacterium wilhelmae</name>
    <dbReference type="NCBI Taxonomy" id="1803177"/>
    <lineage>
        <taxon>Bacteria</taxon>
        <taxon>Bacillati</taxon>
        <taxon>Actinomycetota</taxon>
        <taxon>Actinomycetes</taxon>
        <taxon>Actinomycetales</taxon>
        <taxon>Actinomycetaceae</taxon>
        <taxon>Arcanobacterium</taxon>
    </lineage>
</organism>
<comment type="caution">
    <text evidence="2">The sequence shown here is derived from an EMBL/GenBank/DDBJ whole genome shotgun (WGS) entry which is preliminary data.</text>
</comment>
<keyword evidence="1" id="KW-0472">Membrane</keyword>
<protein>
    <recommendedName>
        <fullName evidence="4">FtsX-like permease family protein</fullName>
    </recommendedName>
</protein>
<evidence type="ECO:0000256" key="1">
    <source>
        <dbReference type="SAM" id="Phobius"/>
    </source>
</evidence>
<feature type="transmembrane region" description="Helical" evidence="1">
    <location>
        <begin position="75"/>
        <end position="99"/>
    </location>
</feature>
<dbReference type="Proteomes" id="UP001235966">
    <property type="component" value="Unassembled WGS sequence"/>
</dbReference>
<evidence type="ECO:0000313" key="3">
    <source>
        <dbReference type="Proteomes" id="UP001235966"/>
    </source>
</evidence>
<keyword evidence="1" id="KW-0812">Transmembrane</keyword>
<dbReference type="EMBL" id="JAUSQW010000001">
    <property type="protein sequence ID" value="MDP9801667.1"/>
    <property type="molecule type" value="Genomic_DNA"/>
</dbReference>
<reference evidence="2 3" key="1">
    <citation type="submission" date="2023-07" db="EMBL/GenBank/DDBJ databases">
        <title>Sequencing the genomes of 1000 actinobacteria strains.</title>
        <authorList>
            <person name="Klenk H.-P."/>
        </authorList>
    </citation>
    <scope>NUCLEOTIDE SEQUENCE [LARGE SCALE GENOMIC DNA]</scope>
    <source>
        <strain evidence="2 3">DSM 102162</strain>
    </source>
</reference>
<name>A0ABT9ND67_9ACTO</name>
<feature type="transmembrane region" description="Helical" evidence="1">
    <location>
        <begin position="33"/>
        <end position="55"/>
    </location>
</feature>
<sequence>MDRRTRSRHHSANGLLPDVDGDRTRATWKDFSLLALIAGLVLVAGLMLTNVWITARRAVMVRPVDFAWGLAGDEFLAMVLVGLLIVVLFCCFGAQADLFRGGIRSRRALGEVASSLFKH</sequence>